<feature type="binding site" evidence="6">
    <location>
        <position position="276"/>
    </location>
    <ligand>
        <name>FAD</name>
        <dbReference type="ChEBI" id="CHEBI:57692"/>
    </ligand>
</feature>
<evidence type="ECO:0000256" key="1">
    <source>
        <dbReference type="ARBA" id="ARBA00011738"/>
    </source>
</evidence>
<evidence type="ECO:0000259" key="7">
    <source>
        <dbReference type="Pfam" id="PF07992"/>
    </source>
</evidence>
<keyword evidence="3 6" id="KW-0274">FAD</keyword>
<protein>
    <recommendedName>
        <fullName evidence="6">Ferredoxin--NADP reductase</fullName>
        <shortName evidence="6">FNR</shortName>
        <shortName evidence="6">Fd-NADP(+) reductase</shortName>
        <ecNumber evidence="6">1.18.1.2</ecNumber>
    </recommendedName>
</protein>
<dbReference type="PANTHER" id="PTHR48105">
    <property type="entry name" value="THIOREDOXIN REDUCTASE 1-RELATED-RELATED"/>
    <property type="match status" value="1"/>
</dbReference>
<dbReference type="SUPFAM" id="SSF51905">
    <property type="entry name" value="FAD/NAD(P)-binding domain"/>
    <property type="match status" value="1"/>
</dbReference>
<dbReference type="Gene3D" id="3.50.50.60">
    <property type="entry name" value="FAD/NAD(P)-binding domain"/>
    <property type="match status" value="2"/>
</dbReference>
<dbReference type="Pfam" id="PF07992">
    <property type="entry name" value="Pyr_redox_2"/>
    <property type="match status" value="1"/>
</dbReference>
<keyword evidence="2 6" id="KW-0285">Flavoprotein</keyword>
<dbReference type="InterPro" id="IPR036188">
    <property type="entry name" value="FAD/NAD-bd_sf"/>
</dbReference>
<keyword evidence="5 6" id="KW-0560">Oxidoreductase</keyword>
<comment type="caution">
    <text evidence="6">Lacks conserved residue(s) required for the propagation of feature annotation.</text>
</comment>
<feature type="domain" description="FAD/NAD(P)-binding" evidence="7">
    <location>
        <begin position="2"/>
        <end position="290"/>
    </location>
</feature>
<dbReference type="RefSeq" id="WP_238017421.1">
    <property type="nucleotide sequence ID" value="NZ_JAIFZM010000001.1"/>
</dbReference>
<name>A0AAW5AVG8_9BACI</name>
<feature type="binding site" evidence="6">
    <location>
        <position position="83"/>
    </location>
    <ligand>
        <name>FAD</name>
        <dbReference type="ChEBI" id="CHEBI:57692"/>
    </ligand>
</feature>
<dbReference type="GO" id="GO:0050661">
    <property type="term" value="F:NADP binding"/>
    <property type="evidence" value="ECO:0007669"/>
    <property type="project" value="UniProtKB-UniRule"/>
</dbReference>
<comment type="cofactor">
    <cofactor evidence="6">
        <name>FAD</name>
        <dbReference type="ChEBI" id="CHEBI:57692"/>
    </cofactor>
    <text evidence="6">Binds 1 FAD per subunit.</text>
</comment>
<evidence type="ECO:0000256" key="5">
    <source>
        <dbReference type="ARBA" id="ARBA00023002"/>
    </source>
</evidence>
<dbReference type="HAMAP" id="MF_01685">
    <property type="entry name" value="FENR2"/>
    <property type="match status" value="1"/>
</dbReference>
<organism evidence="8 9">
    <name type="scientific">Oceanobacillus jordanicus</name>
    <dbReference type="NCBI Taxonomy" id="2867266"/>
    <lineage>
        <taxon>Bacteria</taxon>
        <taxon>Bacillati</taxon>
        <taxon>Bacillota</taxon>
        <taxon>Bacilli</taxon>
        <taxon>Bacillales</taxon>
        <taxon>Bacillaceae</taxon>
        <taxon>Oceanobacillus</taxon>
    </lineage>
</organism>
<dbReference type="EMBL" id="JAIFZM010000001">
    <property type="protein sequence ID" value="MCG3417610.1"/>
    <property type="molecule type" value="Genomic_DNA"/>
</dbReference>
<evidence type="ECO:0000256" key="4">
    <source>
        <dbReference type="ARBA" id="ARBA00022857"/>
    </source>
</evidence>
<proteinExistence type="inferred from homology"/>
<dbReference type="InterPro" id="IPR050097">
    <property type="entry name" value="Ferredoxin-NADP_redctase_2"/>
</dbReference>
<feature type="binding site" evidence="6">
    <location>
        <position position="317"/>
    </location>
    <ligand>
        <name>FAD</name>
        <dbReference type="ChEBI" id="CHEBI:57692"/>
    </ligand>
</feature>
<dbReference type="GO" id="GO:0004324">
    <property type="term" value="F:ferredoxin-NADP+ reductase activity"/>
    <property type="evidence" value="ECO:0007669"/>
    <property type="project" value="UniProtKB-UniRule"/>
</dbReference>
<comment type="caution">
    <text evidence="8">The sequence shown here is derived from an EMBL/GenBank/DDBJ whole genome shotgun (WGS) entry which is preliminary data.</text>
</comment>
<keyword evidence="4 6" id="KW-0521">NADP</keyword>
<accession>A0AAW5AVG8</accession>
<dbReference type="InterPro" id="IPR022890">
    <property type="entry name" value="Fd--NADP_Rdtase_type_2"/>
</dbReference>
<reference evidence="8 9" key="1">
    <citation type="journal article" date="2022" name="Evol. Bioinform. Online">
        <title>Draft Genome Sequence of Oceanobacillus jordanicus Strain GSFE11, a Halotolerant Plant Growth-Promoting Bacterial Endophyte Isolated From the Jordan Valley.</title>
        <authorList>
            <person name="Alhindi T."/>
            <person name="Albdaiwi R."/>
        </authorList>
    </citation>
    <scope>NUCLEOTIDE SEQUENCE [LARGE SCALE GENOMIC DNA]</scope>
    <source>
        <strain evidence="8 9">GSFE11</strain>
    </source>
</reference>
<evidence type="ECO:0000313" key="8">
    <source>
        <dbReference type="EMBL" id="MCG3417610.1"/>
    </source>
</evidence>
<comment type="similarity">
    <text evidence="6">Belongs to the ferredoxin--NADP reductase type 2 family.</text>
</comment>
<keyword evidence="9" id="KW-1185">Reference proteome</keyword>
<evidence type="ECO:0000256" key="6">
    <source>
        <dbReference type="HAMAP-Rule" id="MF_01685"/>
    </source>
</evidence>
<feature type="binding site" evidence="6">
    <location>
        <position position="39"/>
    </location>
    <ligand>
        <name>FAD</name>
        <dbReference type="ChEBI" id="CHEBI:57692"/>
    </ligand>
</feature>
<sequence length="335" mass="36239">MYDVTIIGTGPAGLYASFYSGLRGMKTKLIDSQAVLGGKIHAYPEKMIWDVGGMPPLLGEQLITRLSEQAILFDPTVVLNSKVEGISQQGGGFLLSTETGETHTSKTVILATGSGILTPKKIGLAGEEKFIQTNLHYTVKSLARFKDKVVLISGGGNSAVDWANTLEPIAKKVYVTYRKDHLSGHEAEIERLLNSSVDVIYQSVITGLNGTDYIESVTLDGSEQLPVEEVIINHGYDSQNDLQQQSEVDIKMHPEFGIQGTSMAETSVPGIFAAGDAVNYDGKVHLIAGAFHDAANAVNRAKQFIEPTAVKTAMVSSHHESFKTKNKKIYAELEL</sequence>
<dbReference type="PRINTS" id="PR00469">
    <property type="entry name" value="PNDRDTASEII"/>
</dbReference>
<evidence type="ECO:0000256" key="2">
    <source>
        <dbReference type="ARBA" id="ARBA00022630"/>
    </source>
</evidence>
<evidence type="ECO:0000313" key="9">
    <source>
        <dbReference type="Proteomes" id="UP001199631"/>
    </source>
</evidence>
<comment type="catalytic activity">
    <reaction evidence="6">
        <text>2 reduced [2Fe-2S]-[ferredoxin] + NADP(+) + H(+) = 2 oxidized [2Fe-2S]-[ferredoxin] + NADPH</text>
        <dbReference type="Rhea" id="RHEA:20125"/>
        <dbReference type="Rhea" id="RHEA-COMP:10000"/>
        <dbReference type="Rhea" id="RHEA-COMP:10001"/>
        <dbReference type="ChEBI" id="CHEBI:15378"/>
        <dbReference type="ChEBI" id="CHEBI:33737"/>
        <dbReference type="ChEBI" id="CHEBI:33738"/>
        <dbReference type="ChEBI" id="CHEBI:57783"/>
        <dbReference type="ChEBI" id="CHEBI:58349"/>
        <dbReference type="EC" id="1.18.1.2"/>
    </reaction>
</comment>
<dbReference type="PRINTS" id="PR00368">
    <property type="entry name" value="FADPNR"/>
</dbReference>
<feature type="binding site" evidence="6">
    <location>
        <position position="43"/>
    </location>
    <ligand>
        <name>FAD</name>
        <dbReference type="ChEBI" id="CHEBI:57692"/>
    </ligand>
</feature>
<gene>
    <name evidence="8" type="ORF">K3T81_00490</name>
</gene>
<dbReference type="EC" id="1.18.1.2" evidence="6"/>
<dbReference type="InterPro" id="IPR023753">
    <property type="entry name" value="FAD/NAD-binding_dom"/>
</dbReference>
<dbReference type="GO" id="GO:0050660">
    <property type="term" value="F:flavin adenine dinucleotide binding"/>
    <property type="evidence" value="ECO:0007669"/>
    <property type="project" value="UniProtKB-UniRule"/>
</dbReference>
<comment type="subunit">
    <text evidence="1 6">Homodimer.</text>
</comment>
<dbReference type="Proteomes" id="UP001199631">
    <property type="component" value="Unassembled WGS sequence"/>
</dbReference>
<feature type="binding site" evidence="6">
    <location>
        <position position="117"/>
    </location>
    <ligand>
        <name>FAD</name>
        <dbReference type="ChEBI" id="CHEBI:57692"/>
    </ligand>
</feature>
<dbReference type="AlphaFoldDB" id="A0AAW5AVG8"/>
<feature type="binding site" evidence="6">
    <location>
        <position position="31"/>
    </location>
    <ligand>
        <name>FAD</name>
        <dbReference type="ChEBI" id="CHEBI:57692"/>
    </ligand>
</feature>
<evidence type="ECO:0000256" key="3">
    <source>
        <dbReference type="ARBA" id="ARBA00022827"/>
    </source>
</evidence>